<keyword evidence="3 10" id="KW-0808">Transferase</keyword>
<dbReference type="Proteomes" id="UP000198609">
    <property type="component" value="Unassembled WGS sequence"/>
</dbReference>
<evidence type="ECO:0000256" key="7">
    <source>
        <dbReference type="SAM" id="MobiDB-lite"/>
    </source>
</evidence>
<keyword evidence="11" id="KW-1185">Reference proteome</keyword>
<dbReference type="InterPro" id="IPR016036">
    <property type="entry name" value="Malonyl_transacylase_ACP-bd"/>
</dbReference>
<evidence type="ECO:0000256" key="1">
    <source>
        <dbReference type="ARBA" id="ARBA00022450"/>
    </source>
</evidence>
<dbReference type="SMART" id="SM00827">
    <property type="entry name" value="PKS_AT"/>
    <property type="match status" value="1"/>
</dbReference>
<dbReference type="InterPro" id="IPR006162">
    <property type="entry name" value="Ppantetheine_attach_site"/>
</dbReference>
<dbReference type="GO" id="GO:0004312">
    <property type="term" value="F:fatty acid synthase activity"/>
    <property type="evidence" value="ECO:0007669"/>
    <property type="project" value="TreeGrafter"/>
</dbReference>
<dbReference type="InterPro" id="IPR020841">
    <property type="entry name" value="PKS_Beta-ketoAc_synthase_dom"/>
</dbReference>
<evidence type="ECO:0000256" key="4">
    <source>
        <dbReference type="ARBA" id="ARBA00023194"/>
    </source>
</evidence>
<keyword evidence="6" id="KW-0012">Acyltransferase</keyword>
<dbReference type="SUPFAM" id="SSF55048">
    <property type="entry name" value="Probable ACP-binding domain of malonyl-CoA ACP transacylase"/>
    <property type="match status" value="1"/>
</dbReference>
<dbReference type="SMART" id="SM00823">
    <property type="entry name" value="PKS_PP"/>
    <property type="match status" value="1"/>
</dbReference>
<dbReference type="InterPro" id="IPR032821">
    <property type="entry name" value="PKS_assoc"/>
</dbReference>
<feature type="domain" description="Ketosynthase family 3 (KS3)" evidence="9">
    <location>
        <begin position="1057"/>
        <end position="1483"/>
    </location>
</feature>
<dbReference type="FunFam" id="3.40.47.10:FF:000019">
    <property type="entry name" value="Polyketide synthase type I"/>
    <property type="match status" value="1"/>
</dbReference>
<keyword evidence="5" id="KW-0511">Multifunctional enzyme</keyword>
<evidence type="ECO:0000256" key="6">
    <source>
        <dbReference type="ARBA" id="ARBA00023315"/>
    </source>
</evidence>
<dbReference type="Pfam" id="PF00698">
    <property type="entry name" value="Acyl_transf_1"/>
    <property type="match status" value="2"/>
</dbReference>
<dbReference type="InterPro" id="IPR020806">
    <property type="entry name" value="PKS_PP-bd"/>
</dbReference>
<dbReference type="SUPFAM" id="SSF47336">
    <property type="entry name" value="ACP-like"/>
    <property type="match status" value="1"/>
</dbReference>
<evidence type="ECO:0000256" key="2">
    <source>
        <dbReference type="ARBA" id="ARBA00022553"/>
    </source>
</evidence>
<dbReference type="CDD" id="cd00833">
    <property type="entry name" value="PKS"/>
    <property type="match status" value="2"/>
</dbReference>
<sequence length="1648" mass="171567">MVGMACRLPHAPSPSAFWRLLRQGGNAVTTMPEDRRRTGAPATDGPATGTVATDGPVTGTVATDGPATDGLNRSAPTWYGGFLDRVDTFDASFFGISPREATAMDPQQRLMLELAWESFEDAGIRPGTLKDTPTGVFVGAIWDEYATLLRRDTTAATRHAMTGVHRSIIANRVSYGYGLRGPSLTVDTAQSSSLVAVHTACESLRRGECTLALAGGVNLILTEDSMTAVAAQFGGLSPEGRCHTFDARANGFVRGEGGAAVLLKPLAAAVRDGDPVYCVIHAGAVNNDGATDGLTAPSPAAQEDVVRTAHRRAGVAPDEVQYVELHGTGTPVGDPVEAAALGAALGTARTDGTPLLVGSAKTNVGHLEGAAGIVGLLKTALGIKHRLLPASLHFTTPNPRIPLTELGLRVQDRLGDWPRPDRPLLAGVSSFGMGGTNCHLVLGDAPTSGPAPASVPAPVDTPAPPVVAWPISAKTPAALRAQAGRLRDHLADQPDLSPADIAQSLATTRTAFDHRAVLLGEDIDELLSGLDALGRGAETAGVVRGSAVDGGLAFLFSGQGSQRAAMGRELYAAYPVFAAALDEVCGCLDARLAEPLHEVLSAQASSPRAALLDRTSYTQPALFAIEVALYRLAESWGLTPGHVMGHSVGEIAAAHVTGVLTLPDACALVAARGRLMQSVTAKGAMAALHADADETAGLLAGWEDRLDIAAVNGPSSVVISGDHDAVHAAAAVWRERGRKARLLKVSHAFHSPHMDGMLDELRAVASELTFSAPAIPLVSNVTGRLATASQLASPDYWARHARHAVRFMDGVHTLLDAGVTTFLELGPDAPLTAMTRECLTARPGPAPERPRPAAVAALRRDRPEARTFATAMAQAYVRGAEVAWDRACAGQPRQRVALPTYAFQRDRYWPGIAPESTGTATHATAPATHTTAQATHTTGTDGATDPALPTAETAEPADAAWHREPLDTVRTHVALVLGHSEPGAIDAGLTFKELGFDSLAAAELSERLGAATGLPLTATLTFDHPTPLAVADHLRAHTTPATGSSTASTATTPRDAGEPIAVVAMGCRFPGGVDSPEALWRLVAEGADAIGEFPRDRGWDLAGLFDPDQDRPGTSYAHEGGFLYDAPEFDAEFFGISPREALATDPQQRLLLETAWETFERAGIRSTALRSSPTGVFVGVTAQDYGPRLHEAPKGLDGHLLTGGAPSVVSGRVAFTFGLEGPAVSVDTACSSSLVAVHLAVRALRQGECALALAGGVTVMAAPGMFTGFSRQRGLAPDGRCKPFAAAADGTGWGEGVGLLLLERLSDARRAGHRVLAVIRGSAVNQDGASNGLTAPNGPSQQRVIRQALADARLSPSEVDAVEAHGTGTTLGDPIEAQALLATYGQERTGERPLWLGSLKSNIGHTQAAAGVAGVIKMVMAMRHGLLPATLHIDAPSPHVNWGSGAVRLLTGPVEWPRDERPRRAGVSSFGISGTNAHLIVEQAPEPERAPAEARTDEDDRPVPWVLSARSAEALRGQARELAARMAADNTPSPRDVGWSLITTRTAFEHRAVVVGDDRDELTAALEALATENTHPGVVHTGTAATTGGAGPVMVFPGQGSQWAGMGAGLLEASPVFAARVAECERALAPHVDWSLTDVLRGPKAPPI</sequence>
<evidence type="ECO:0000313" key="10">
    <source>
        <dbReference type="EMBL" id="SED12347.1"/>
    </source>
</evidence>
<accession>A0A1H4Y3H5</accession>
<dbReference type="SMART" id="SM00825">
    <property type="entry name" value="PKS_KS"/>
    <property type="match status" value="2"/>
</dbReference>
<dbReference type="InterPro" id="IPR009081">
    <property type="entry name" value="PP-bd_ACP"/>
</dbReference>
<feature type="domain" description="Carrier" evidence="8">
    <location>
        <begin position="963"/>
        <end position="1038"/>
    </location>
</feature>
<dbReference type="InterPro" id="IPR016039">
    <property type="entry name" value="Thiolase-like"/>
</dbReference>
<dbReference type="InterPro" id="IPR014043">
    <property type="entry name" value="Acyl_transferase_dom"/>
</dbReference>
<proteinExistence type="predicted"/>
<dbReference type="Pfam" id="PF00109">
    <property type="entry name" value="ketoacyl-synt"/>
    <property type="match status" value="3"/>
</dbReference>
<dbReference type="GO" id="GO:0004315">
    <property type="term" value="F:3-oxoacyl-[acyl-carrier-protein] synthase activity"/>
    <property type="evidence" value="ECO:0007669"/>
    <property type="project" value="InterPro"/>
</dbReference>
<dbReference type="FunFam" id="3.40.366.10:FF:000002">
    <property type="entry name" value="Probable polyketide synthase 2"/>
    <property type="match status" value="1"/>
</dbReference>
<evidence type="ECO:0000259" key="8">
    <source>
        <dbReference type="PROSITE" id="PS50075"/>
    </source>
</evidence>
<dbReference type="Gene3D" id="1.10.1200.10">
    <property type="entry name" value="ACP-like"/>
    <property type="match status" value="1"/>
</dbReference>
<reference evidence="11" key="1">
    <citation type="submission" date="2016-10" db="EMBL/GenBank/DDBJ databases">
        <authorList>
            <person name="Varghese N."/>
            <person name="Submissions S."/>
        </authorList>
    </citation>
    <scope>NUCLEOTIDE SEQUENCE [LARGE SCALE GENOMIC DNA]</scope>
    <source>
        <strain evidence="11">DSM 40318</strain>
    </source>
</reference>
<dbReference type="SUPFAM" id="SSF53901">
    <property type="entry name" value="Thiolase-like"/>
    <property type="match status" value="2"/>
</dbReference>
<name>A0A1H4Y3H5_STRMJ</name>
<keyword evidence="1" id="KW-0596">Phosphopantetheine</keyword>
<dbReference type="Pfam" id="PF00550">
    <property type="entry name" value="PP-binding"/>
    <property type="match status" value="1"/>
</dbReference>
<dbReference type="InterPro" id="IPR050091">
    <property type="entry name" value="PKS_NRPS_Biosynth_Enz"/>
</dbReference>
<evidence type="ECO:0000313" key="11">
    <source>
        <dbReference type="Proteomes" id="UP000198609"/>
    </source>
</evidence>
<dbReference type="Gene3D" id="3.30.70.3290">
    <property type="match status" value="2"/>
</dbReference>
<dbReference type="InterPro" id="IPR018201">
    <property type="entry name" value="Ketoacyl_synth_AS"/>
</dbReference>
<dbReference type="GO" id="GO:0031177">
    <property type="term" value="F:phosphopantetheine binding"/>
    <property type="evidence" value="ECO:0007669"/>
    <property type="project" value="InterPro"/>
</dbReference>
<dbReference type="InterPro" id="IPR001227">
    <property type="entry name" value="Ac_transferase_dom_sf"/>
</dbReference>
<dbReference type="EMBL" id="FNST01000002">
    <property type="protein sequence ID" value="SED12347.1"/>
    <property type="molecule type" value="Genomic_DNA"/>
</dbReference>
<dbReference type="InterPro" id="IPR014031">
    <property type="entry name" value="Ketoacyl_synth_C"/>
</dbReference>
<dbReference type="PROSITE" id="PS50075">
    <property type="entry name" value="CARRIER"/>
    <property type="match status" value="1"/>
</dbReference>
<evidence type="ECO:0000259" key="9">
    <source>
        <dbReference type="PROSITE" id="PS52004"/>
    </source>
</evidence>
<dbReference type="PANTHER" id="PTHR43775">
    <property type="entry name" value="FATTY ACID SYNTHASE"/>
    <property type="match status" value="1"/>
</dbReference>
<dbReference type="SMART" id="SM01294">
    <property type="entry name" value="PKS_PP_betabranch"/>
    <property type="match status" value="1"/>
</dbReference>
<dbReference type="Pfam" id="PF16197">
    <property type="entry name" value="KAsynt_C_assoc"/>
    <property type="match status" value="2"/>
</dbReference>
<keyword evidence="2" id="KW-0597">Phosphoprotein</keyword>
<feature type="region of interest" description="Disordered" evidence="7">
    <location>
        <begin position="27"/>
        <end position="69"/>
    </location>
</feature>
<dbReference type="PROSITE" id="PS52004">
    <property type="entry name" value="KS3_2"/>
    <property type="match status" value="2"/>
</dbReference>
<keyword evidence="4" id="KW-0045">Antibiotic biosynthesis</keyword>
<evidence type="ECO:0000256" key="3">
    <source>
        <dbReference type="ARBA" id="ARBA00022679"/>
    </source>
</evidence>
<dbReference type="SUPFAM" id="SSF52151">
    <property type="entry name" value="FabD/lysophospholipase-like"/>
    <property type="match status" value="2"/>
</dbReference>
<dbReference type="PROSITE" id="PS00606">
    <property type="entry name" value="KS3_1"/>
    <property type="match status" value="1"/>
</dbReference>
<organism evidence="10 11">
    <name type="scientific">Streptomyces melanosporofaciens</name>
    <dbReference type="NCBI Taxonomy" id="67327"/>
    <lineage>
        <taxon>Bacteria</taxon>
        <taxon>Bacillati</taxon>
        <taxon>Actinomycetota</taxon>
        <taxon>Actinomycetes</taxon>
        <taxon>Kitasatosporales</taxon>
        <taxon>Streptomycetaceae</taxon>
        <taxon>Streptomyces</taxon>
        <taxon>Streptomyces violaceusniger group</taxon>
    </lineage>
</organism>
<dbReference type="InterPro" id="IPR014030">
    <property type="entry name" value="Ketoacyl_synth_N"/>
</dbReference>
<dbReference type="Gene3D" id="3.40.47.10">
    <property type="match status" value="2"/>
</dbReference>
<evidence type="ECO:0000256" key="5">
    <source>
        <dbReference type="ARBA" id="ARBA00023268"/>
    </source>
</evidence>
<feature type="domain" description="Ketosynthase family 3 (KS3)" evidence="9">
    <location>
        <begin position="1"/>
        <end position="444"/>
    </location>
</feature>
<dbReference type="GO" id="GO:0033068">
    <property type="term" value="P:macrolide biosynthetic process"/>
    <property type="evidence" value="ECO:0007669"/>
    <property type="project" value="UniProtKB-ARBA"/>
</dbReference>
<dbReference type="Pfam" id="PF02801">
    <property type="entry name" value="Ketoacyl-synt_C"/>
    <property type="match status" value="2"/>
</dbReference>
<dbReference type="GO" id="GO:0006633">
    <property type="term" value="P:fatty acid biosynthetic process"/>
    <property type="evidence" value="ECO:0007669"/>
    <property type="project" value="InterPro"/>
</dbReference>
<dbReference type="InterPro" id="IPR036736">
    <property type="entry name" value="ACP-like_sf"/>
</dbReference>
<dbReference type="InterPro" id="IPR016035">
    <property type="entry name" value="Acyl_Trfase/lysoPLipase"/>
</dbReference>
<gene>
    <name evidence="10" type="ORF">SAMN04490356_7021</name>
</gene>
<dbReference type="Gene3D" id="3.40.366.10">
    <property type="entry name" value="Malonyl-Coenzyme A Acyl Carrier Protein, domain 2"/>
    <property type="match status" value="2"/>
</dbReference>
<protein>
    <submittedName>
        <fullName evidence="10">Acyl transferase domain-containing protein</fullName>
    </submittedName>
</protein>
<dbReference type="PANTHER" id="PTHR43775:SF51">
    <property type="entry name" value="INACTIVE PHENOLPHTHIOCEROL SYNTHESIS POLYKETIDE SYNTHASE TYPE I PKS1-RELATED"/>
    <property type="match status" value="1"/>
</dbReference>
<dbReference type="PROSITE" id="PS00012">
    <property type="entry name" value="PHOSPHOPANTETHEINE"/>
    <property type="match status" value="1"/>
</dbReference>